<dbReference type="Proteomes" id="UP000003879">
    <property type="component" value="Unassembled WGS sequence"/>
</dbReference>
<dbReference type="HOGENOM" id="CLU_3395036_0_0_10"/>
<dbReference type="AlphaFoldDB" id="A0A0E2AWH7"/>
<evidence type="ECO:0000313" key="2">
    <source>
        <dbReference type="Proteomes" id="UP000003879"/>
    </source>
</evidence>
<dbReference type="EMBL" id="AGXN01000004">
    <property type="protein sequence ID" value="EIY99947.1"/>
    <property type="molecule type" value="Genomic_DNA"/>
</dbReference>
<gene>
    <name evidence="1" type="ORF">HMPREF1056_00404</name>
</gene>
<sequence>MNEIHHRVAQSPTEIDWLRSICFQTKEQMNK</sequence>
<accession>A0A0E2AWH7</accession>
<comment type="caution">
    <text evidence="1">The sequence shown here is derived from an EMBL/GenBank/DDBJ whole genome shotgun (WGS) entry which is preliminary data.</text>
</comment>
<organism evidence="1 2">
    <name type="scientific">Bacteroides fragilis CL07T12C05</name>
    <dbReference type="NCBI Taxonomy" id="997883"/>
    <lineage>
        <taxon>Bacteria</taxon>
        <taxon>Pseudomonadati</taxon>
        <taxon>Bacteroidota</taxon>
        <taxon>Bacteroidia</taxon>
        <taxon>Bacteroidales</taxon>
        <taxon>Bacteroidaceae</taxon>
        <taxon>Bacteroides</taxon>
    </lineage>
</organism>
<evidence type="ECO:0000313" key="1">
    <source>
        <dbReference type="EMBL" id="EIY99947.1"/>
    </source>
</evidence>
<name>A0A0E2AWH7_BACFG</name>
<proteinExistence type="predicted"/>
<reference evidence="1 2" key="1">
    <citation type="submission" date="2012-02" db="EMBL/GenBank/DDBJ databases">
        <title>The Genome Sequence of Bacteroides fragilis CL07T12C05.</title>
        <authorList>
            <consortium name="The Broad Institute Genome Sequencing Platform"/>
            <person name="Earl A."/>
            <person name="Ward D."/>
            <person name="Feldgarden M."/>
            <person name="Gevers D."/>
            <person name="Zitomersky N.L."/>
            <person name="Coyne M.J."/>
            <person name="Comstock L.E."/>
            <person name="Young S.K."/>
            <person name="Zeng Q."/>
            <person name="Gargeya S."/>
            <person name="Fitzgerald M."/>
            <person name="Haas B."/>
            <person name="Abouelleil A."/>
            <person name="Alvarado L."/>
            <person name="Arachchi H.M."/>
            <person name="Berlin A."/>
            <person name="Chapman S.B."/>
            <person name="Gearin G."/>
            <person name="Goldberg J."/>
            <person name="Griggs A."/>
            <person name="Gujja S."/>
            <person name="Hansen M."/>
            <person name="Heiman D."/>
            <person name="Howarth C."/>
            <person name="Larimer J."/>
            <person name="Lui A."/>
            <person name="MacDonald P.J.P."/>
            <person name="McCowen C."/>
            <person name="Montmayeur A."/>
            <person name="Murphy C."/>
            <person name="Neiman D."/>
            <person name="Pearson M."/>
            <person name="Priest M."/>
            <person name="Roberts A."/>
            <person name="Saif S."/>
            <person name="Shea T."/>
            <person name="Sisk P."/>
            <person name="Stolte C."/>
            <person name="Sykes S."/>
            <person name="Wortman J."/>
            <person name="Nusbaum C."/>
            <person name="Birren B."/>
        </authorList>
    </citation>
    <scope>NUCLEOTIDE SEQUENCE [LARGE SCALE GENOMIC DNA]</scope>
    <source>
        <strain evidence="1 2">CL07T12C05</strain>
    </source>
</reference>
<protein>
    <submittedName>
        <fullName evidence="1">Uncharacterized protein</fullName>
    </submittedName>
</protein>